<dbReference type="EMBL" id="FOEG01000009">
    <property type="protein sequence ID" value="SEP09541.1"/>
    <property type="molecule type" value="Genomic_DNA"/>
</dbReference>
<organism evidence="2 3">
    <name type="scientific">Aquisalimonas asiatica</name>
    <dbReference type="NCBI Taxonomy" id="406100"/>
    <lineage>
        <taxon>Bacteria</taxon>
        <taxon>Pseudomonadati</taxon>
        <taxon>Pseudomonadota</taxon>
        <taxon>Gammaproteobacteria</taxon>
        <taxon>Chromatiales</taxon>
        <taxon>Ectothiorhodospiraceae</taxon>
        <taxon>Aquisalimonas</taxon>
    </lineage>
</organism>
<evidence type="ECO:0000313" key="2">
    <source>
        <dbReference type="EMBL" id="SEP09541.1"/>
    </source>
</evidence>
<reference evidence="2 3" key="1">
    <citation type="submission" date="2016-10" db="EMBL/GenBank/DDBJ databases">
        <authorList>
            <person name="de Groot N.N."/>
        </authorList>
    </citation>
    <scope>NUCLEOTIDE SEQUENCE [LARGE SCALE GENOMIC DNA]</scope>
    <source>
        <strain evidence="2 3">CGMCC 1.6291</strain>
    </source>
</reference>
<proteinExistence type="predicted"/>
<dbReference type="InterPro" id="IPR007383">
    <property type="entry name" value="DUF445"/>
</dbReference>
<dbReference type="PANTHER" id="PTHR38442">
    <property type="entry name" value="INNER MEMBRANE PROTEIN-RELATED"/>
    <property type="match status" value="1"/>
</dbReference>
<keyword evidence="1" id="KW-0472">Membrane</keyword>
<name>A0A1H8V2C1_9GAMM</name>
<evidence type="ECO:0000313" key="3">
    <source>
        <dbReference type="Proteomes" id="UP000199657"/>
    </source>
</evidence>
<evidence type="ECO:0000256" key="1">
    <source>
        <dbReference type="SAM" id="Phobius"/>
    </source>
</evidence>
<dbReference type="AlphaFoldDB" id="A0A1H8V2C1"/>
<protein>
    <submittedName>
        <fullName evidence="2">Uncharacterized membrane-anchored protein YjiN, DUF445 family</fullName>
    </submittedName>
</protein>
<keyword evidence="1" id="KW-1133">Transmembrane helix</keyword>
<feature type="transmembrane region" description="Helical" evidence="1">
    <location>
        <begin position="44"/>
        <end position="70"/>
    </location>
</feature>
<dbReference type="STRING" id="406100.SAMN04488052_10980"/>
<sequence length="417" mass="46953">MTAAEDDTLQRDVLRRHRRVATASLVGAAGVYFGTQFVEQPDQWVLLVRAGAEAGLIGGIADWFAVTALFRRPLGLPIPHTAILPRNKERLGRGLGHFVSRNFLDQDVVISRLHAADPSLHLGRWLARPENADLVADRLLVLAPDVINAFEDQEVRGFYRDALAQHVRQLDLVPVIARLLELFLESRDHQRLFDRSLHLARDLLSRNRDTIRAQVSARSHWWVPRRFDRRLADAIMEGVEEWLGELAQHDHPVRQDFDRTVHELIGQMRTSGAVRDRLDGIRDSILASEELQGLLEQLWGDLRQALVDGVSDGDSGFRQSLVGSLQRFGDTLQADPEARARLDERLEALLRELVLPFRDSIGTFIADVVRDWPTDSLVDRLELAVGRDLQFIRINGTLVGALVGMALFLVTGALFGF</sequence>
<accession>A0A1H8V2C1</accession>
<gene>
    <name evidence="2" type="ORF">SAMN04488052_10980</name>
</gene>
<dbReference type="PANTHER" id="PTHR38442:SF1">
    <property type="entry name" value="INNER MEMBRANE PROTEIN"/>
    <property type="match status" value="1"/>
</dbReference>
<dbReference type="Proteomes" id="UP000199657">
    <property type="component" value="Unassembled WGS sequence"/>
</dbReference>
<dbReference type="RefSeq" id="WP_091645552.1">
    <property type="nucleotide sequence ID" value="NZ_FOEG01000009.1"/>
</dbReference>
<feature type="transmembrane region" description="Helical" evidence="1">
    <location>
        <begin position="20"/>
        <end position="38"/>
    </location>
</feature>
<keyword evidence="3" id="KW-1185">Reference proteome</keyword>
<dbReference type="GO" id="GO:0005886">
    <property type="term" value="C:plasma membrane"/>
    <property type="evidence" value="ECO:0007669"/>
    <property type="project" value="TreeGrafter"/>
</dbReference>
<dbReference type="OrthoDB" id="9769590at2"/>
<feature type="transmembrane region" description="Helical" evidence="1">
    <location>
        <begin position="397"/>
        <end position="416"/>
    </location>
</feature>
<dbReference type="Pfam" id="PF04286">
    <property type="entry name" value="DUF445"/>
    <property type="match status" value="1"/>
</dbReference>
<keyword evidence="1" id="KW-0812">Transmembrane</keyword>